<evidence type="ECO:0000259" key="1">
    <source>
        <dbReference type="Pfam" id="PF13411"/>
    </source>
</evidence>
<dbReference type="RefSeq" id="WP_073479017.1">
    <property type="nucleotide sequence ID" value="NZ_FQZU01000062.1"/>
</dbReference>
<evidence type="ECO:0000313" key="3">
    <source>
        <dbReference type="Proteomes" id="UP000183994"/>
    </source>
</evidence>
<sequence length="187" mass="21036">MLELTKREIAERLNLPIRTIQLWTDQGIVFPDVRAASGKGIARLYSERNLLEFAMVKILAKDYNIKLTQLQSMFLLLRQDDLGETPSGFKNFYTDPSYGNSKEMLYVMSINASSMGGGNQLIVMTKEKGKDFAGLENLVQPFSKTEAVIGFSILFIGRIKKQAMEMAGVNLDNWANETPEKRSIQSS</sequence>
<reference evidence="3" key="1">
    <citation type="submission" date="2016-11" db="EMBL/GenBank/DDBJ databases">
        <authorList>
            <person name="Varghese N."/>
            <person name="Submissions S."/>
        </authorList>
    </citation>
    <scope>NUCLEOTIDE SEQUENCE [LARGE SCALE GENOMIC DNA]</scope>
    <source>
        <strain evidence="3">DSM 16219</strain>
    </source>
</reference>
<dbReference type="STRING" id="1121393.SAMN02745216_05045"/>
<name>A0A1M6ZWH6_9BACT</name>
<organism evidence="2 3">
    <name type="scientific">Desulfatibacillum alkenivorans DSM 16219</name>
    <dbReference type="NCBI Taxonomy" id="1121393"/>
    <lineage>
        <taxon>Bacteria</taxon>
        <taxon>Pseudomonadati</taxon>
        <taxon>Thermodesulfobacteriota</taxon>
        <taxon>Desulfobacteria</taxon>
        <taxon>Desulfobacterales</taxon>
        <taxon>Desulfatibacillaceae</taxon>
        <taxon>Desulfatibacillum</taxon>
    </lineage>
</organism>
<dbReference type="Proteomes" id="UP000183994">
    <property type="component" value="Unassembled WGS sequence"/>
</dbReference>
<gene>
    <name evidence="2" type="ORF">SAMN02745216_05045</name>
</gene>
<accession>A0A1M6ZWH6</accession>
<protein>
    <submittedName>
        <fullName evidence="2">MerR HTH family regulatory protein</fullName>
    </submittedName>
</protein>
<dbReference type="AlphaFoldDB" id="A0A1M6ZWH6"/>
<proteinExistence type="predicted"/>
<dbReference type="GO" id="GO:0006355">
    <property type="term" value="P:regulation of DNA-templated transcription"/>
    <property type="evidence" value="ECO:0007669"/>
    <property type="project" value="InterPro"/>
</dbReference>
<evidence type="ECO:0000313" key="2">
    <source>
        <dbReference type="EMBL" id="SHL34774.1"/>
    </source>
</evidence>
<dbReference type="InterPro" id="IPR000551">
    <property type="entry name" value="MerR-type_HTH_dom"/>
</dbReference>
<dbReference type="SUPFAM" id="SSF46955">
    <property type="entry name" value="Putative DNA-binding domain"/>
    <property type="match status" value="1"/>
</dbReference>
<dbReference type="Gene3D" id="1.10.1660.10">
    <property type="match status" value="1"/>
</dbReference>
<dbReference type="InterPro" id="IPR009061">
    <property type="entry name" value="DNA-bd_dom_put_sf"/>
</dbReference>
<keyword evidence="3" id="KW-1185">Reference proteome</keyword>
<dbReference type="Pfam" id="PF13411">
    <property type="entry name" value="MerR_1"/>
    <property type="match status" value="1"/>
</dbReference>
<feature type="domain" description="HTH merR-type" evidence="1">
    <location>
        <begin position="7"/>
        <end position="70"/>
    </location>
</feature>
<dbReference type="GO" id="GO:0003677">
    <property type="term" value="F:DNA binding"/>
    <property type="evidence" value="ECO:0007669"/>
    <property type="project" value="InterPro"/>
</dbReference>
<dbReference type="EMBL" id="FQZU01000062">
    <property type="protein sequence ID" value="SHL34774.1"/>
    <property type="molecule type" value="Genomic_DNA"/>
</dbReference>